<accession>V3YY61</accession>
<sequence>MCEIEVDKKAEESEIPSQIQEVDEVDLSFEKLDSLDESTEKIKSLDSSPSINNLDDGQDEPKNPVPLQHIVKSRPKRAKTRAPTRPVAPTTIHIDEPSDDGIGAFYVQPTVSTEPISNSTSSPSRKLSDSSKSSNQLKPEGKSEKKKGWSPRNLIKDKDKDKDKDKEKEKKSGGIAHGLSTFFGRKSGGKGNVPAKGKKEHEAKSEPKPEPEAPVVEEKKAEDVKVERSDVKAPIAGGESFEEDKKDREKEKEEETAEEKSESNDNVGRLAGGKPRPGFGGLGGNMLLEMKQKQEKRLSQVHKPRTTPEKESHEANNNHVDNKSKTPEKTETSVLKSTPDLHPPSTSQRETSPKHVLRPPTENKKPLSIPVQPVPTDKSPRPAPRVLLPPKKQPTPPADKEATVQLDSKPTPLNKPKPPPPTKPRPPLLAPKPRTSIRASKDVTDSFEPPSTEEVKLREKKPDAEVVTDSATLRLSVKEKIQRLSRGPSDDSPSKSESDIKSDESENISSSTSHESINGEKSTPKSTEESPEESKTPSKSSEETSASSDDKENSKDSSNLPKRSSRAEDEIMV</sequence>
<feature type="compositionally biased region" description="Pro residues" evidence="1">
    <location>
        <begin position="413"/>
        <end position="430"/>
    </location>
</feature>
<feature type="region of interest" description="Disordered" evidence="1">
    <location>
        <begin position="37"/>
        <end position="573"/>
    </location>
</feature>
<feature type="compositionally biased region" description="Basic and acidic residues" evidence="1">
    <location>
        <begin position="1"/>
        <end position="12"/>
    </location>
</feature>
<dbReference type="InterPro" id="IPR031943">
    <property type="entry name" value="CARMIL_C"/>
</dbReference>
<feature type="compositionally biased region" description="Polar residues" evidence="1">
    <location>
        <begin position="109"/>
        <end position="118"/>
    </location>
</feature>
<feature type="compositionally biased region" description="Low complexity" evidence="1">
    <location>
        <begin position="507"/>
        <end position="521"/>
    </location>
</feature>
<feature type="compositionally biased region" description="Basic and acidic residues" evidence="1">
    <location>
        <begin position="154"/>
        <end position="172"/>
    </location>
</feature>
<dbReference type="EMBL" id="KB203796">
    <property type="protein sequence ID" value="ESO83063.1"/>
    <property type="molecule type" value="Genomic_DNA"/>
</dbReference>
<protein>
    <recommendedName>
        <fullName evidence="2">CARMIL C-terminal domain-containing protein</fullName>
    </recommendedName>
</protein>
<feature type="compositionally biased region" description="Basic and acidic residues" evidence="1">
    <location>
        <begin position="306"/>
        <end position="331"/>
    </location>
</feature>
<keyword evidence="4" id="KW-1185">Reference proteome</keyword>
<dbReference type="Pfam" id="PF16000">
    <property type="entry name" value="CARMIL_C"/>
    <property type="match status" value="1"/>
</dbReference>
<dbReference type="AlphaFoldDB" id="V3YY61"/>
<dbReference type="OMA" id="SMICIFL"/>
<dbReference type="GeneID" id="20250269"/>
<dbReference type="Proteomes" id="UP000030746">
    <property type="component" value="Unassembled WGS sequence"/>
</dbReference>
<feature type="domain" description="CARMIL C-terminal" evidence="2">
    <location>
        <begin position="49"/>
        <end position="156"/>
    </location>
</feature>
<evidence type="ECO:0000313" key="3">
    <source>
        <dbReference type="EMBL" id="ESO83063.1"/>
    </source>
</evidence>
<gene>
    <name evidence="3" type="ORF">LOTGIDRAFT_236842</name>
</gene>
<evidence type="ECO:0000256" key="1">
    <source>
        <dbReference type="SAM" id="MobiDB-lite"/>
    </source>
</evidence>
<feature type="compositionally biased region" description="Basic residues" evidence="1">
    <location>
        <begin position="71"/>
        <end position="82"/>
    </location>
</feature>
<dbReference type="KEGG" id="lgi:LOTGIDRAFT_236842"/>
<feature type="compositionally biased region" description="Low complexity" evidence="1">
    <location>
        <begin position="119"/>
        <end position="134"/>
    </location>
</feature>
<feature type="compositionally biased region" description="Basic and acidic residues" evidence="1">
    <location>
        <begin position="197"/>
        <end position="231"/>
    </location>
</feature>
<feature type="region of interest" description="Disordered" evidence="1">
    <location>
        <begin position="1"/>
        <end position="22"/>
    </location>
</feature>
<feature type="compositionally biased region" description="Basic and acidic residues" evidence="1">
    <location>
        <begin position="243"/>
        <end position="263"/>
    </location>
</feature>
<evidence type="ECO:0000313" key="4">
    <source>
        <dbReference type="Proteomes" id="UP000030746"/>
    </source>
</evidence>
<proteinExistence type="predicted"/>
<feature type="compositionally biased region" description="Polar residues" evidence="1">
    <location>
        <begin position="45"/>
        <end position="55"/>
    </location>
</feature>
<dbReference type="RefSeq" id="XP_009066245.1">
    <property type="nucleotide sequence ID" value="XM_009067997.1"/>
</dbReference>
<name>V3YY61_LOTGI</name>
<feature type="compositionally biased region" description="Basic and acidic residues" evidence="1">
    <location>
        <begin position="453"/>
        <end position="464"/>
    </location>
</feature>
<evidence type="ECO:0000259" key="2">
    <source>
        <dbReference type="Pfam" id="PF16000"/>
    </source>
</evidence>
<organism evidence="3 4">
    <name type="scientific">Lottia gigantea</name>
    <name type="common">Giant owl limpet</name>
    <dbReference type="NCBI Taxonomy" id="225164"/>
    <lineage>
        <taxon>Eukaryota</taxon>
        <taxon>Metazoa</taxon>
        <taxon>Spiralia</taxon>
        <taxon>Lophotrochozoa</taxon>
        <taxon>Mollusca</taxon>
        <taxon>Gastropoda</taxon>
        <taxon>Patellogastropoda</taxon>
        <taxon>Lottioidea</taxon>
        <taxon>Lottiidae</taxon>
        <taxon>Lottia</taxon>
    </lineage>
</organism>
<dbReference type="CTD" id="20250269"/>
<reference evidence="3 4" key="1">
    <citation type="journal article" date="2013" name="Nature">
        <title>Insights into bilaterian evolution from three spiralian genomes.</title>
        <authorList>
            <person name="Simakov O."/>
            <person name="Marletaz F."/>
            <person name="Cho S.J."/>
            <person name="Edsinger-Gonzales E."/>
            <person name="Havlak P."/>
            <person name="Hellsten U."/>
            <person name="Kuo D.H."/>
            <person name="Larsson T."/>
            <person name="Lv J."/>
            <person name="Arendt D."/>
            <person name="Savage R."/>
            <person name="Osoegawa K."/>
            <person name="de Jong P."/>
            <person name="Grimwood J."/>
            <person name="Chapman J.A."/>
            <person name="Shapiro H."/>
            <person name="Aerts A."/>
            <person name="Otillar R.P."/>
            <person name="Terry A.Y."/>
            <person name="Boore J.L."/>
            <person name="Grigoriev I.V."/>
            <person name="Lindberg D.R."/>
            <person name="Seaver E.C."/>
            <person name="Weisblat D.A."/>
            <person name="Putnam N.H."/>
            <person name="Rokhsar D.S."/>
        </authorList>
    </citation>
    <scope>NUCLEOTIDE SEQUENCE [LARGE SCALE GENOMIC DNA]</scope>
</reference>
<dbReference type="HOGENOM" id="CLU_475928_0_0_1"/>
<feature type="compositionally biased region" description="Basic and acidic residues" evidence="1">
    <location>
        <begin position="522"/>
        <end position="555"/>
    </location>
</feature>
<feature type="compositionally biased region" description="Basic and acidic residues" evidence="1">
    <location>
        <begin position="476"/>
        <end position="504"/>
    </location>
</feature>